<keyword evidence="1" id="KW-1133">Transmembrane helix</keyword>
<reference evidence="2 3" key="1">
    <citation type="submission" date="2018-08" db="EMBL/GenBank/DDBJ databases">
        <title>A genome reference for cultivated species of the human gut microbiota.</title>
        <authorList>
            <person name="Zou Y."/>
            <person name="Xue W."/>
            <person name="Luo G."/>
        </authorList>
    </citation>
    <scope>NUCLEOTIDE SEQUENCE [LARGE SCALE GENOMIC DNA]</scope>
    <source>
        <strain evidence="2 3">AF24-2</strain>
    </source>
</reference>
<name>A0A412GP23_9BACT</name>
<gene>
    <name evidence="2" type="ORF">DWY20_07455</name>
</gene>
<comment type="caution">
    <text evidence="2">The sequence shown here is derived from an EMBL/GenBank/DDBJ whole genome shotgun (WGS) entry which is preliminary data.</text>
</comment>
<evidence type="ECO:0000313" key="2">
    <source>
        <dbReference type="EMBL" id="RGR96620.1"/>
    </source>
</evidence>
<evidence type="ECO:0000313" key="3">
    <source>
        <dbReference type="Proteomes" id="UP000285864"/>
    </source>
</evidence>
<keyword evidence="1" id="KW-0472">Membrane</keyword>
<organism evidence="2 3">
    <name type="scientific">Phocaeicola coprocola</name>
    <dbReference type="NCBI Taxonomy" id="310298"/>
    <lineage>
        <taxon>Bacteria</taxon>
        <taxon>Pseudomonadati</taxon>
        <taxon>Bacteroidota</taxon>
        <taxon>Bacteroidia</taxon>
        <taxon>Bacteroidales</taxon>
        <taxon>Bacteroidaceae</taxon>
        <taxon>Phocaeicola</taxon>
    </lineage>
</organism>
<protein>
    <recommendedName>
        <fullName evidence="4">DUF4190 domain-containing protein</fullName>
    </recommendedName>
</protein>
<accession>A0A412GP23</accession>
<dbReference type="Proteomes" id="UP000285864">
    <property type="component" value="Unassembled WGS sequence"/>
</dbReference>
<keyword evidence="3" id="KW-1185">Reference proteome</keyword>
<evidence type="ECO:0008006" key="4">
    <source>
        <dbReference type="Google" id="ProtNLM"/>
    </source>
</evidence>
<dbReference type="GeneID" id="79858056"/>
<dbReference type="EMBL" id="QRUU01000026">
    <property type="protein sequence ID" value="RGR96620.1"/>
    <property type="molecule type" value="Genomic_DNA"/>
</dbReference>
<feature type="transmembrane region" description="Helical" evidence="1">
    <location>
        <begin position="71"/>
        <end position="97"/>
    </location>
</feature>
<keyword evidence="1" id="KW-0812">Transmembrane</keyword>
<dbReference type="AlphaFoldDB" id="A0A412GP23"/>
<dbReference type="RefSeq" id="WP_007569989.1">
    <property type="nucleotide sequence ID" value="NZ_CABKNL010000024.1"/>
</dbReference>
<evidence type="ECO:0000256" key="1">
    <source>
        <dbReference type="SAM" id="Phobius"/>
    </source>
</evidence>
<feature type="transmembrane region" description="Helical" evidence="1">
    <location>
        <begin position="32"/>
        <end position="65"/>
    </location>
</feature>
<proteinExistence type="predicted"/>
<sequence length="98" mass="10632">MENQEKMSGNPVHQTIIIREESRKSNGLGTAGFVLALLALLGCWVPVLNWILWLLGFIFSFIGIFKSPRGLAIAGLCISLVDLIPLILLLGFAAALLI</sequence>